<gene>
    <name evidence="1" type="ORF">NNKAGPMP_00007</name>
</gene>
<dbReference type="EMBL" id="OP880254">
    <property type="protein sequence ID" value="WAE39643.1"/>
    <property type="molecule type" value="Genomic_DNA"/>
</dbReference>
<organism evidence="1 2">
    <name type="scientific">Methanophagales virus GBV303</name>
    <dbReference type="NCBI Taxonomy" id="2986514"/>
    <lineage>
        <taxon>Viruses</taxon>
        <taxon>Viruses incertae sedis</taxon>
        <taxon>Itzamnaviridae</taxon>
        <taxon>Demiitzamnavirus</taxon>
        <taxon>Demiitzamnavirus mexicoense</taxon>
    </lineage>
</organism>
<reference evidence="1 2" key="1">
    <citation type="submission" date="2022-10" db="EMBL/GenBank/DDBJ databases">
        <title>Evolutionary Diversification of Methanotrophic Ca. Methanophagales (ANME-1) and Their Expansive Virome.</title>
        <authorList>
            <person name="Laso-Perez R."/>
            <person name="Wu F."/>
            <person name="Cremiere A."/>
            <person name="Speth D.R."/>
            <person name="Magyar J.S."/>
            <person name="Krupovic M."/>
            <person name="Orphan V.J."/>
        </authorList>
    </citation>
    <scope>NUCLEOTIDE SEQUENCE [LARGE SCALE GENOMIC DNA]</scope>
</reference>
<evidence type="ECO:0000313" key="2">
    <source>
        <dbReference type="Proteomes" id="UP001156932"/>
    </source>
</evidence>
<dbReference type="Proteomes" id="UP001156932">
    <property type="component" value="Segment"/>
</dbReference>
<accession>A0A9E8VBV5</accession>
<keyword evidence="2" id="KW-1185">Reference proteome</keyword>
<proteinExistence type="predicted"/>
<protein>
    <submittedName>
        <fullName evidence="1">Uncharacterized protein</fullName>
    </submittedName>
</protein>
<sequence>MRRVKCPVLQKGKHHIYGAVRGVSDIRAINCYIREQIRKARSRSKITELVRRSLYLYTLTHAPAWKKAFEGKIRRMREVAKEEYERTARTANKRLDELGLGGRRYDEKIG</sequence>
<name>A0A9E8VBV5_9VIRU</name>
<evidence type="ECO:0000313" key="1">
    <source>
        <dbReference type="EMBL" id="WAE39643.1"/>
    </source>
</evidence>